<feature type="repeat" description="ANK" evidence="3">
    <location>
        <begin position="558"/>
        <end position="590"/>
    </location>
</feature>
<evidence type="ECO:0000256" key="1">
    <source>
        <dbReference type="ARBA" id="ARBA00022737"/>
    </source>
</evidence>
<feature type="repeat" description="ANK" evidence="3">
    <location>
        <begin position="393"/>
        <end position="425"/>
    </location>
</feature>
<reference evidence="5" key="1">
    <citation type="submission" date="2021-01" db="EMBL/GenBank/DDBJ databases">
        <authorList>
            <person name="Corre E."/>
            <person name="Pelletier E."/>
            <person name="Niang G."/>
            <person name="Scheremetjew M."/>
            <person name="Finn R."/>
            <person name="Kale V."/>
            <person name="Holt S."/>
            <person name="Cochrane G."/>
            <person name="Meng A."/>
            <person name="Brown T."/>
            <person name="Cohen L."/>
        </authorList>
    </citation>
    <scope>NUCLEOTIDE SEQUENCE</scope>
</reference>
<dbReference type="PANTHER" id="PTHR24198">
    <property type="entry name" value="ANKYRIN REPEAT AND PROTEIN KINASE DOMAIN-CONTAINING PROTEIN"/>
    <property type="match status" value="1"/>
</dbReference>
<accession>A0A7S0ZXR9</accession>
<feature type="repeat" description="ANK" evidence="3">
    <location>
        <begin position="231"/>
        <end position="263"/>
    </location>
</feature>
<feature type="repeat" description="ANK" evidence="3">
    <location>
        <begin position="491"/>
        <end position="523"/>
    </location>
</feature>
<feature type="repeat" description="ANK" evidence="3">
    <location>
        <begin position="264"/>
        <end position="284"/>
    </location>
</feature>
<protein>
    <submittedName>
        <fullName evidence="5">Uncharacterized protein</fullName>
    </submittedName>
</protein>
<feature type="compositionally biased region" description="Polar residues" evidence="4">
    <location>
        <begin position="22"/>
        <end position="40"/>
    </location>
</feature>
<dbReference type="SUPFAM" id="SSF48403">
    <property type="entry name" value="Ankyrin repeat"/>
    <property type="match status" value="2"/>
</dbReference>
<keyword evidence="2 3" id="KW-0040">ANK repeat</keyword>
<dbReference type="PROSITE" id="PS50297">
    <property type="entry name" value="ANK_REP_REGION"/>
    <property type="match status" value="4"/>
</dbReference>
<dbReference type="InterPro" id="IPR002110">
    <property type="entry name" value="Ankyrin_rpt"/>
</dbReference>
<evidence type="ECO:0000256" key="2">
    <source>
        <dbReference type="ARBA" id="ARBA00023043"/>
    </source>
</evidence>
<dbReference type="InterPro" id="IPR036770">
    <property type="entry name" value="Ankyrin_rpt-contain_sf"/>
</dbReference>
<organism evidence="5">
    <name type="scientific">Noctiluca scintillans</name>
    <name type="common">Sea sparkle</name>
    <name type="synonym">Red tide dinoflagellate</name>
    <dbReference type="NCBI Taxonomy" id="2966"/>
    <lineage>
        <taxon>Eukaryota</taxon>
        <taxon>Sar</taxon>
        <taxon>Alveolata</taxon>
        <taxon>Dinophyceae</taxon>
        <taxon>Noctilucales</taxon>
        <taxon>Noctilucaceae</taxon>
        <taxon>Noctiluca</taxon>
    </lineage>
</organism>
<feature type="repeat" description="ANK" evidence="3">
    <location>
        <begin position="623"/>
        <end position="655"/>
    </location>
</feature>
<dbReference type="EMBL" id="HBFQ01014983">
    <property type="protein sequence ID" value="CAD8836030.1"/>
    <property type="molecule type" value="Transcribed_RNA"/>
</dbReference>
<dbReference type="SMART" id="SM00248">
    <property type="entry name" value="ANK"/>
    <property type="match status" value="14"/>
</dbReference>
<dbReference type="PANTHER" id="PTHR24198:SF165">
    <property type="entry name" value="ANKYRIN REPEAT-CONTAINING PROTEIN-RELATED"/>
    <property type="match status" value="1"/>
</dbReference>
<evidence type="ECO:0000256" key="3">
    <source>
        <dbReference type="PROSITE-ProRule" id="PRU00023"/>
    </source>
</evidence>
<gene>
    <name evidence="5" type="ORF">NSCI0253_LOCUS10378</name>
</gene>
<sequence>MGCGANVGSCSLAVEAGPGDPLSTQEQEAPSASPRMNTMSDAEAATDACAAQTLAVAPVEREPLLGAKMLSSPEEVHAEDEAASGDRGGTAVHEPDHPSTPPAEACGVTRAATEADVVDTQPAYVVRWLGMSWHEAAASDEVGALEHKFKLDPELLTSVDSTRSTALHHAARDSACHAAQWLLAHNVDPDPRDRQKSTPLHLAASCGHLETSRLFLVSDAGMSCVLATDLWRRTPLHHAAAGGHDDVVAALIGAKANAAKGDIAGDTPLHLAAGSGRVKVSQLLPVHDVPNNEGYSPLDLCVQHRHKELGDSLVVMGAKLHTDRKTPLSLVRAVQQDLPFLCTYVFKTSKSATPLHELDGDGRSATTLAAHMGFRDVMRRLMEGRADVELASHGRRPIHEAAGGGHAETVALLVEMQAGLHATDVSGQTCLFHAARQGHASVCTQLQGLGLRAETRDDQERTALHAAAVGGSVTVSEVLMGGDLITLEDWQGFQAVHLGIQEGHVEMCRYLVSASANLQAPLEFGLSPLLLATDRGHADVVRFLLTEADTTVDEAGCDGRTALLLAAAGGHLPCCRLLMAAGAALSAVDRHGRDALFLASRSGHVQMCELLWEHGATFTLDLCGWTPLHVASAEGHVPVVTWLLGVRADLSSLDVDGKTPLQSATTRGQGGVEAALRAHARLLSTRVEPEHGAA</sequence>
<evidence type="ECO:0000313" key="5">
    <source>
        <dbReference type="EMBL" id="CAD8836030.1"/>
    </source>
</evidence>
<evidence type="ECO:0000256" key="4">
    <source>
        <dbReference type="SAM" id="MobiDB-lite"/>
    </source>
</evidence>
<keyword evidence="1" id="KW-0677">Repeat</keyword>
<dbReference type="Pfam" id="PF12796">
    <property type="entry name" value="Ank_2"/>
    <property type="match status" value="4"/>
</dbReference>
<name>A0A7S0ZXR9_NOCSC</name>
<proteinExistence type="predicted"/>
<dbReference type="PROSITE" id="PS50088">
    <property type="entry name" value="ANK_REPEAT"/>
    <property type="match status" value="6"/>
</dbReference>
<feature type="region of interest" description="Disordered" evidence="4">
    <location>
        <begin position="72"/>
        <end position="109"/>
    </location>
</feature>
<dbReference type="AlphaFoldDB" id="A0A7S0ZXR9"/>
<feature type="region of interest" description="Disordered" evidence="4">
    <location>
        <begin position="14"/>
        <end position="43"/>
    </location>
</feature>
<dbReference type="Gene3D" id="1.25.40.20">
    <property type="entry name" value="Ankyrin repeat-containing domain"/>
    <property type="match status" value="3"/>
</dbReference>